<reference evidence="1" key="1">
    <citation type="submission" date="2012-04" db="EMBL/GenBank/DDBJ databases">
        <title>The Genome Sequence of Bacillus cereus VD014.</title>
        <authorList>
            <consortium name="The Broad Institute Genome Sequencing Platform"/>
            <consortium name="The Broad Institute Genome Sequencing Center for Infectious Disease"/>
            <person name="Feldgarden M."/>
            <person name="Van der Auwera G.A."/>
            <person name="Mahillon J."/>
            <person name="Duprez V."/>
            <person name="Timmery S."/>
            <person name="Mattelet C."/>
            <person name="Dierick K."/>
            <person name="Sun M."/>
            <person name="Yu Z."/>
            <person name="Zhu L."/>
            <person name="Hu X."/>
            <person name="Shank E.B."/>
            <person name="Swiecicka I."/>
            <person name="Hansen B.M."/>
            <person name="Andrup L."/>
            <person name="Young S.K."/>
            <person name="Zeng Q."/>
            <person name="Gargeya S."/>
            <person name="Fitzgerald M."/>
            <person name="Haas B."/>
            <person name="Abouelleil A."/>
            <person name="Alvarado L."/>
            <person name="Arachchi H.M."/>
            <person name="Berlin A."/>
            <person name="Chapman S.B."/>
            <person name="Goldberg J."/>
            <person name="Griggs A."/>
            <person name="Gujja S."/>
            <person name="Hansen M."/>
            <person name="Howarth C."/>
            <person name="Imamovic A."/>
            <person name="Larimer J."/>
            <person name="McCowen C."/>
            <person name="Montmayeur A."/>
            <person name="Murphy C."/>
            <person name="Neiman D."/>
            <person name="Pearson M."/>
            <person name="Priest M."/>
            <person name="Roberts A."/>
            <person name="Saif S."/>
            <person name="Shea T."/>
            <person name="Sisk P."/>
            <person name="Sykes S."/>
            <person name="Wortman J."/>
            <person name="Nusbaum C."/>
            <person name="Birren B."/>
        </authorList>
    </citation>
    <scope>NUCLEOTIDE SEQUENCE</scope>
    <source>
        <strain evidence="1">VD014</strain>
    </source>
</reference>
<dbReference type="Proteomes" id="UP000006607">
    <property type="component" value="Unassembled WGS sequence"/>
</dbReference>
<comment type="caution">
    <text evidence="1">The sequence shown here is derived from an EMBL/GenBank/DDBJ whole genome shotgun (WGS) entry which is preliminary data.</text>
</comment>
<evidence type="ECO:0000313" key="1">
    <source>
        <dbReference type="EMBL" id="EJR11858.1"/>
    </source>
</evidence>
<gene>
    <name evidence="1" type="ORF">IIA_05965</name>
</gene>
<dbReference type="EMBL" id="AHER01000063">
    <property type="protein sequence ID" value="EJR11858.1"/>
    <property type="molecule type" value="Genomic_DNA"/>
</dbReference>
<proteinExistence type="predicted"/>
<sequence>MKLKNKEERGIDMKKDNIWVVSDDSKEQEIKEQSQELDDIFVGLDKLSEITDDELPF</sequence>
<name>A0A9W5K1I5_BACC8</name>
<evidence type="ECO:0000313" key="2">
    <source>
        <dbReference type="Proteomes" id="UP000006607"/>
    </source>
</evidence>
<protein>
    <submittedName>
        <fullName evidence="1">Uncharacterized protein</fullName>
    </submittedName>
</protein>
<dbReference type="RefSeq" id="WP_002164386.1">
    <property type="nucleotide sequence ID" value="NZ_JH792027.1"/>
</dbReference>
<organism evidence="1 2">
    <name type="scientific">Bacillus cereus (strain VD014)</name>
    <dbReference type="NCBI Taxonomy" id="1053223"/>
    <lineage>
        <taxon>Bacteria</taxon>
        <taxon>Bacillati</taxon>
        <taxon>Bacillota</taxon>
        <taxon>Bacilli</taxon>
        <taxon>Bacillales</taxon>
        <taxon>Bacillaceae</taxon>
        <taxon>Bacillus</taxon>
        <taxon>Bacillus cereus group</taxon>
    </lineage>
</organism>
<dbReference type="AlphaFoldDB" id="A0A9W5K1I5"/>
<accession>A0A9W5K1I5</accession>